<dbReference type="InterPro" id="IPR008901">
    <property type="entry name" value="ACER"/>
</dbReference>
<evidence type="ECO:0000256" key="7">
    <source>
        <dbReference type="SAM" id="Phobius"/>
    </source>
</evidence>
<feature type="transmembrane region" description="Helical" evidence="7">
    <location>
        <begin position="127"/>
        <end position="144"/>
    </location>
</feature>
<gene>
    <name evidence="8" type="ORF">UY01_C0002G0003</name>
</gene>
<feature type="transmembrane region" description="Helical" evidence="7">
    <location>
        <begin position="23"/>
        <end position="40"/>
    </location>
</feature>
<name>A0A0G1W0N0_9BACT</name>
<evidence type="ECO:0000256" key="4">
    <source>
        <dbReference type="ARBA" id="ARBA00022989"/>
    </source>
</evidence>
<dbReference type="EMBL" id="LCOJ01000002">
    <property type="protein sequence ID" value="KKU75860.1"/>
    <property type="molecule type" value="Genomic_DNA"/>
</dbReference>
<dbReference type="Proteomes" id="UP000034879">
    <property type="component" value="Unassembled WGS sequence"/>
</dbReference>
<feature type="transmembrane region" description="Helical" evidence="7">
    <location>
        <begin position="153"/>
        <end position="178"/>
    </location>
</feature>
<evidence type="ECO:0000313" key="9">
    <source>
        <dbReference type="Proteomes" id="UP000034879"/>
    </source>
</evidence>
<sequence>MLDIPTQYCEHIMGHFLSQPLNAISNIAYFLAAFLSYIYLRQHTAPKLYVLPILLGVVGIGSMWWHITNSSIGDILDTYSIALFASVTTLLFLTKITKSKIIAAVSFAALLSFVLMAERFVALNGSLPYVVLLGGFLIAGKIYVKKFPSVKVVFISTSLTFLIAITLRSLDIFLCPILPFGTHFIWHILIAVFGYQIVLMLAHSDSVFTQGSPVERVV</sequence>
<dbReference type="GO" id="GO:0006672">
    <property type="term" value="P:ceramide metabolic process"/>
    <property type="evidence" value="ECO:0007669"/>
    <property type="project" value="InterPro"/>
</dbReference>
<accession>A0A0G1W0N0</accession>
<keyword evidence="5 7" id="KW-0472">Membrane</keyword>
<feature type="transmembrane region" description="Helical" evidence="7">
    <location>
        <begin position="184"/>
        <end position="202"/>
    </location>
</feature>
<keyword evidence="6" id="KW-0479">Metal-binding</keyword>
<keyword evidence="6" id="KW-0862">Zinc</keyword>
<keyword evidence="3" id="KW-0378">Hydrolase</keyword>
<feature type="transmembrane region" description="Helical" evidence="7">
    <location>
        <begin position="47"/>
        <end position="66"/>
    </location>
</feature>
<evidence type="ECO:0000256" key="5">
    <source>
        <dbReference type="ARBA" id="ARBA00023136"/>
    </source>
</evidence>
<dbReference type="AlphaFoldDB" id="A0A0G1W0N0"/>
<dbReference type="GO" id="GO:0016020">
    <property type="term" value="C:membrane"/>
    <property type="evidence" value="ECO:0007669"/>
    <property type="project" value="UniProtKB-SubCell"/>
</dbReference>
<evidence type="ECO:0008006" key="10">
    <source>
        <dbReference type="Google" id="ProtNLM"/>
    </source>
</evidence>
<comment type="cofactor">
    <cofactor evidence="6">
        <name>Zn(2+)</name>
        <dbReference type="ChEBI" id="CHEBI:29105"/>
    </cofactor>
</comment>
<feature type="binding site" evidence="6">
    <location>
        <position position="66"/>
    </location>
    <ligand>
        <name>Zn(2+)</name>
        <dbReference type="ChEBI" id="CHEBI:29105"/>
        <note>catalytic</note>
    </ligand>
</feature>
<dbReference type="GO" id="GO:0046872">
    <property type="term" value="F:metal ion binding"/>
    <property type="evidence" value="ECO:0007669"/>
    <property type="project" value="UniProtKB-KW"/>
</dbReference>
<protein>
    <recommendedName>
        <fullName evidence="10">Ceramidase</fullName>
    </recommendedName>
</protein>
<proteinExistence type="predicted"/>
<evidence type="ECO:0000256" key="1">
    <source>
        <dbReference type="ARBA" id="ARBA00004141"/>
    </source>
</evidence>
<dbReference type="GO" id="GO:0016811">
    <property type="term" value="F:hydrolase activity, acting on carbon-nitrogen (but not peptide) bonds, in linear amides"/>
    <property type="evidence" value="ECO:0007669"/>
    <property type="project" value="InterPro"/>
</dbReference>
<feature type="transmembrane region" description="Helical" evidence="7">
    <location>
        <begin position="101"/>
        <end position="121"/>
    </location>
</feature>
<evidence type="ECO:0000313" key="8">
    <source>
        <dbReference type="EMBL" id="KKU75860.1"/>
    </source>
</evidence>
<feature type="binding site" evidence="6">
    <location>
        <position position="183"/>
    </location>
    <ligand>
        <name>Zn(2+)</name>
        <dbReference type="ChEBI" id="CHEBI:29105"/>
        <note>catalytic</note>
    </ligand>
</feature>
<reference evidence="8 9" key="1">
    <citation type="journal article" date="2015" name="Nature">
        <title>rRNA introns, odd ribosomes, and small enigmatic genomes across a large radiation of phyla.</title>
        <authorList>
            <person name="Brown C.T."/>
            <person name="Hug L.A."/>
            <person name="Thomas B.C."/>
            <person name="Sharon I."/>
            <person name="Castelle C.J."/>
            <person name="Singh A."/>
            <person name="Wilkins M.J."/>
            <person name="Williams K.H."/>
            <person name="Banfield J.F."/>
        </authorList>
    </citation>
    <scope>NUCLEOTIDE SEQUENCE [LARGE SCALE GENOMIC DNA]</scope>
</reference>
<keyword evidence="4 7" id="KW-1133">Transmembrane helix</keyword>
<comment type="subcellular location">
    <subcellularLocation>
        <location evidence="1">Membrane</location>
        <topology evidence="1">Multi-pass membrane protein</topology>
    </subcellularLocation>
</comment>
<evidence type="ECO:0000256" key="2">
    <source>
        <dbReference type="ARBA" id="ARBA00022692"/>
    </source>
</evidence>
<keyword evidence="2 7" id="KW-0812">Transmembrane</keyword>
<feature type="binding site" evidence="6">
    <location>
        <position position="187"/>
    </location>
    <ligand>
        <name>Zn(2+)</name>
        <dbReference type="ChEBI" id="CHEBI:29105"/>
        <note>catalytic</note>
    </ligand>
</feature>
<comment type="caution">
    <text evidence="8">The sequence shown here is derived from an EMBL/GenBank/DDBJ whole genome shotgun (WGS) entry which is preliminary data.</text>
</comment>
<evidence type="ECO:0000256" key="3">
    <source>
        <dbReference type="ARBA" id="ARBA00022801"/>
    </source>
</evidence>
<dbReference type="Pfam" id="PF05875">
    <property type="entry name" value="Ceramidase"/>
    <property type="match status" value="1"/>
</dbReference>
<evidence type="ECO:0000256" key="6">
    <source>
        <dbReference type="PIRSR" id="PIRSR608901-2"/>
    </source>
</evidence>
<feature type="transmembrane region" description="Helical" evidence="7">
    <location>
        <begin position="78"/>
        <end position="94"/>
    </location>
</feature>
<organism evidence="8 9">
    <name type="scientific">Candidatus Nomurabacteria bacterium GW2011_GWB1_47_6</name>
    <dbReference type="NCBI Taxonomy" id="1618749"/>
    <lineage>
        <taxon>Bacteria</taxon>
        <taxon>Candidatus Nomuraibacteriota</taxon>
    </lineage>
</organism>